<dbReference type="AlphaFoldDB" id="A0A9Q8ZFL4"/>
<evidence type="ECO:0000256" key="1">
    <source>
        <dbReference type="ARBA" id="ARBA00005564"/>
    </source>
</evidence>
<gene>
    <name evidence="2" type="ORF">yc1106_08366</name>
</gene>
<protein>
    <submittedName>
        <fullName evidence="2">Uncharacterized protein</fullName>
    </submittedName>
</protein>
<dbReference type="OrthoDB" id="1715191at2759"/>
<reference evidence="2" key="1">
    <citation type="submission" date="2021-12" db="EMBL/GenBank/DDBJ databases">
        <title>Curvularia clavata genome.</title>
        <authorList>
            <person name="Cao Y."/>
        </authorList>
    </citation>
    <scope>NUCLEOTIDE SEQUENCE</scope>
    <source>
        <strain evidence="2">Yc1106</strain>
    </source>
</reference>
<keyword evidence="3" id="KW-1185">Reference proteome</keyword>
<evidence type="ECO:0000313" key="2">
    <source>
        <dbReference type="EMBL" id="USP81092.1"/>
    </source>
</evidence>
<dbReference type="SUPFAM" id="SSF75011">
    <property type="entry name" value="3-carboxy-cis,cis-mucoante lactonizing enzyme"/>
    <property type="match status" value="1"/>
</dbReference>
<dbReference type="InterPro" id="IPR050282">
    <property type="entry name" value="Cycloisomerase_2"/>
</dbReference>
<comment type="similarity">
    <text evidence="1">Belongs to the cycloisomerase 2 family.</text>
</comment>
<accession>A0A9Q8ZFL4</accession>
<dbReference type="EMBL" id="CP089279">
    <property type="protein sequence ID" value="USP81092.1"/>
    <property type="molecule type" value="Genomic_DNA"/>
</dbReference>
<dbReference type="InterPro" id="IPR015943">
    <property type="entry name" value="WD40/YVTN_repeat-like_dom_sf"/>
</dbReference>
<dbReference type="VEuPathDB" id="FungiDB:yc1106_08366"/>
<dbReference type="PANTHER" id="PTHR30344:SF4">
    <property type="entry name" value="CYCLASE, PUTATIVE (AFU_ORTHOLOGUE AFUA_6G11580)-RELATED"/>
    <property type="match status" value="1"/>
</dbReference>
<sequence length="344" mass="38550">MVLHHLLTGSYTNSSLYLLAFDALAQTLTLNTTIPGFGLHQFVSANAARDVIYATTMSEPPRLFSWSRTPDNKITHINTVNIRGSGARINKIDEDGGVGETVQEMFYVPSEEMERVDRTRKAVLYGAHGFDVNGNGKGFVPHLAWDAIFMYDIIKNGTAKLLSVNLSPETGDGPRNVYPSKDGKWLYVINEHSQYLDVYEINETNLKHRQRASAIPNQYRGKYTYRSNAVQLSRDGTTLFTSTRSWNNTQANGWVAAFALDAQGKLASTDALTYYEAPLSLSSAGGLRVAHWQEEGVSDYMYLSDTQEGWMYVLSWVKETAKLEEMARLRYPDGAAPYEAVWLD</sequence>
<organism evidence="2 3">
    <name type="scientific">Curvularia clavata</name>
    <dbReference type="NCBI Taxonomy" id="95742"/>
    <lineage>
        <taxon>Eukaryota</taxon>
        <taxon>Fungi</taxon>
        <taxon>Dikarya</taxon>
        <taxon>Ascomycota</taxon>
        <taxon>Pezizomycotina</taxon>
        <taxon>Dothideomycetes</taxon>
        <taxon>Pleosporomycetidae</taxon>
        <taxon>Pleosporales</taxon>
        <taxon>Pleosporineae</taxon>
        <taxon>Pleosporaceae</taxon>
        <taxon>Curvularia</taxon>
    </lineage>
</organism>
<dbReference type="InterPro" id="IPR019405">
    <property type="entry name" value="Lactonase_7-beta_prop"/>
</dbReference>
<evidence type="ECO:0000313" key="3">
    <source>
        <dbReference type="Proteomes" id="UP001056012"/>
    </source>
</evidence>
<dbReference type="Proteomes" id="UP001056012">
    <property type="component" value="Chromosome 6"/>
</dbReference>
<dbReference type="Gene3D" id="2.130.10.10">
    <property type="entry name" value="YVTN repeat-like/Quinoprotein amine dehydrogenase"/>
    <property type="match status" value="1"/>
</dbReference>
<dbReference type="GO" id="GO:0017057">
    <property type="term" value="F:6-phosphogluconolactonase activity"/>
    <property type="evidence" value="ECO:0007669"/>
    <property type="project" value="TreeGrafter"/>
</dbReference>
<name>A0A9Q8ZFL4_CURCL</name>
<dbReference type="Pfam" id="PF10282">
    <property type="entry name" value="Lactonase"/>
    <property type="match status" value="1"/>
</dbReference>
<proteinExistence type="inferred from homology"/>
<dbReference type="PANTHER" id="PTHR30344">
    <property type="entry name" value="6-PHOSPHOGLUCONOLACTONASE-RELATED"/>
    <property type="match status" value="1"/>
</dbReference>